<evidence type="ECO:0000313" key="2">
    <source>
        <dbReference type="Proteomes" id="UP000005309"/>
    </source>
</evidence>
<proteinExistence type="predicted"/>
<reference evidence="1 2" key="1">
    <citation type="submission" date="2009-04" db="EMBL/GenBank/DDBJ databases">
        <authorList>
            <person name="Qin X."/>
            <person name="Bachman B."/>
            <person name="Battles P."/>
            <person name="Bell A."/>
            <person name="Bess C."/>
            <person name="Bickham C."/>
            <person name="Chaboub L."/>
            <person name="Chen D."/>
            <person name="Coyle M."/>
            <person name="Deiros D.R."/>
            <person name="Dinh H."/>
            <person name="Forbes L."/>
            <person name="Fowler G."/>
            <person name="Francisco L."/>
            <person name="Fu Q."/>
            <person name="Gubbala S."/>
            <person name="Hale W."/>
            <person name="Han Y."/>
            <person name="Hemphill L."/>
            <person name="Highlander S.K."/>
            <person name="Hirani K."/>
            <person name="Hogues M."/>
            <person name="Jackson L."/>
            <person name="Jakkamsetti A."/>
            <person name="Javaid M."/>
            <person name="Jiang H."/>
            <person name="Korchina V."/>
            <person name="Kovar C."/>
            <person name="Lara F."/>
            <person name="Lee S."/>
            <person name="Mata R."/>
            <person name="Mathew T."/>
            <person name="Moen C."/>
            <person name="Morales K."/>
            <person name="Munidasa M."/>
            <person name="Nazareth L."/>
            <person name="Ngo R."/>
            <person name="Nguyen L."/>
            <person name="Okwuonu G."/>
            <person name="Ongeri F."/>
            <person name="Patil S."/>
            <person name="Petrosino J."/>
            <person name="Pham C."/>
            <person name="Pham P."/>
            <person name="Pu L.-L."/>
            <person name="Puazo M."/>
            <person name="Raj R."/>
            <person name="Reid J."/>
            <person name="Rouhana J."/>
            <person name="Saada N."/>
            <person name="Shang Y."/>
            <person name="Simmons D."/>
            <person name="Thornton R."/>
            <person name="Warren J."/>
            <person name="Weissenberger G."/>
            <person name="Zhang J."/>
            <person name="Zhang L."/>
            <person name="Zhou C."/>
            <person name="Zhu D."/>
            <person name="Muzny D."/>
            <person name="Worley K."/>
            <person name="Gibbs R."/>
        </authorList>
    </citation>
    <scope>NUCLEOTIDE SEQUENCE [LARGE SCALE GENOMIC DNA]</scope>
    <source>
        <strain evidence="1 2">ATCC 43531</strain>
    </source>
</reference>
<organism evidence="1 2">
    <name type="scientific">Selenomonas flueggei ATCC 43531</name>
    <dbReference type="NCBI Taxonomy" id="638302"/>
    <lineage>
        <taxon>Bacteria</taxon>
        <taxon>Bacillati</taxon>
        <taxon>Bacillota</taxon>
        <taxon>Negativicutes</taxon>
        <taxon>Selenomonadales</taxon>
        <taxon>Selenomonadaceae</taxon>
        <taxon>Selenomonas</taxon>
    </lineage>
</organism>
<keyword evidence="2" id="KW-1185">Reference proteome</keyword>
<evidence type="ECO:0000313" key="1">
    <source>
        <dbReference type="EMBL" id="EEQ49268.1"/>
    </source>
</evidence>
<dbReference type="Proteomes" id="UP000005309">
    <property type="component" value="Unassembled WGS sequence"/>
</dbReference>
<accession>C4V1E2</accession>
<sequence>MSVKIGEFHGRGSVLTMDIPSTDTPFVRQHLRNGDTVFINNQFANYYKTPLALAMVLSHFFPTPDTASKTADQRLDEIVAGFSDSIMTSAKLHEKELQRNESLLQNGSPARRLTIRSLVNGREIITDALFLSFKDDIWSIQLMYDTSDPVIPYHAASLLSTVTISKSEEK</sequence>
<protein>
    <submittedName>
        <fullName evidence="1">Uncharacterized protein</fullName>
    </submittedName>
</protein>
<gene>
    <name evidence="1" type="ORF">HMPREF0908_0336</name>
</gene>
<dbReference type="AlphaFoldDB" id="C4V1E2"/>
<dbReference type="RefSeq" id="WP_006690600.1">
    <property type="nucleotide sequence ID" value="NZ_GG694007.1"/>
</dbReference>
<dbReference type="HOGENOM" id="CLU_109830_0_0_9"/>
<comment type="caution">
    <text evidence="1">The sequence shown here is derived from an EMBL/GenBank/DDBJ whole genome shotgun (WGS) entry which is preliminary data.</text>
</comment>
<name>C4V1E2_9FIRM</name>
<dbReference type="EMBL" id="ACLA01000005">
    <property type="protein sequence ID" value="EEQ49268.1"/>
    <property type="molecule type" value="Genomic_DNA"/>
</dbReference>